<dbReference type="SUPFAM" id="SSF53850">
    <property type="entry name" value="Periplasmic binding protein-like II"/>
    <property type="match status" value="1"/>
</dbReference>
<dbReference type="OrthoDB" id="8443386at2"/>
<gene>
    <name evidence="2" type="ORF">CAK95_26530</name>
</gene>
<reference evidence="2 3" key="1">
    <citation type="submission" date="2017-05" db="EMBL/GenBank/DDBJ databases">
        <title>Full genome sequence of Pseudorhodoplanes sinuspersici.</title>
        <authorList>
            <person name="Dastgheib S.M.M."/>
            <person name="Shavandi M."/>
            <person name="Tirandaz H."/>
        </authorList>
    </citation>
    <scope>NUCLEOTIDE SEQUENCE [LARGE SCALE GENOMIC DNA]</scope>
    <source>
        <strain evidence="2 3">RIPI110</strain>
    </source>
</reference>
<sequence length="339" mass="35261">MTKVDAAAIAARRRFANALTSAKRVTIGLLACAMPLVWSSGATAQGGKPPITFVVTYPAGGGADTMARLVADAMAEALGQTIIVENKPGGSGRIAAAAFAKAAPDGNTVLVDASSFAIIPAQFPKLNYDPKSFRVVGIPALFPHVLVVTPQFEATSAQDLVARAKASRIDFASSGTGSAQHLAGALFMMRTGVDMNHIPYRGGAPAMNDVMGGHVKVFFANVASGLPFMQSGKLRPLAVSGERRLPGLPDVATLAELGITGAELYEWNGLFLPPGTPDDVVKRLADALDYAKKKPAVRERIAALGGEIFAGGPAEASRFIANEMERMMSVVKAANLTAE</sequence>
<dbReference type="InterPro" id="IPR005064">
    <property type="entry name" value="BUG"/>
</dbReference>
<dbReference type="Gene3D" id="3.40.190.150">
    <property type="entry name" value="Bordetella uptake gene, domain 1"/>
    <property type="match status" value="1"/>
</dbReference>
<dbReference type="InterPro" id="IPR010916">
    <property type="entry name" value="TonB_box_CS"/>
</dbReference>
<dbReference type="EMBL" id="CP021112">
    <property type="protein sequence ID" value="ARQ02259.1"/>
    <property type="molecule type" value="Genomic_DNA"/>
</dbReference>
<dbReference type="PIRSF" id="PIRSF017082">
    <property type="entry name" value="YflP"/>
    <property type="match status" value="1"/>
</dbReference>
<dbReference type="AlphaFoldDB" id="A0A1W6ZXW4"/>
<dbReference type="InterPro" id="IPR042100">
    <property type="entry name" value="Bug_dom1"/>
</dbReference>
<dbReference type="Pfam" id="PF03401">
    <property type="entry name" value="TctC"/>
    <property type="match status" value="1"/>
</dbReference>
<dbReference type="PROSITE" id="PS00430">
    <property type="entry name" value="TONB_DEPENDENT_REC_1"/>
    <property type="match status" value="1"/>
</dbReference>
<name>A0A1W6ZXW4_9HYPH</name>
<evidence type="ECO:0000313" key="3">
    <source>
        <dbReference type="Proteomes" id="UP000194137"/>
    </source>
</evidence>
<dbReference type="STRING" id="1235591.CAK95_26530"/>
<dbReference type="RefSeq" id="WP_086090690.1">
    <property type="nucleotide sequence ID" value="NZ_CP021112.1"/>
</dbReference>
<accession>A0A1W6ZXW4</accession>
<evidence type="ECO:0000256" key="1">
    <source>
        <dbReference type="ARBA" id="ARBA00006987"/>
    </source>
</evidence>
<dbReference type="Gene3D" id="3.40.190.10">
    <property type="entry name" value="Periplasmic binding protein-like II"/>
    <property type="match status" value="1"/>
</dbReference>
<organism evidence="2 3">
    <name type="scientific">Pseudorhodoplanes sinuspersici</name>
    <dbReference type="NCBI Taxonomy" id="1235591"/>
    <lineage>
        <taxon>Bacteria</taxon>
        <taxon>Pseudomonadati</taxon>
        <taxon>Pseudomonadota</taxon>
        <taxon>Alphaproteobacteria</taxon>
        <taxon>Hyphomicrobiales</taxon>
        <taxon>Pseudorhodoplanes</taxon>
    </lineage>
</organism>
<dbReference type="PANTHER" id="PTHR42928:SF5">
    <property type="entry name" value="BLR1237 PROTEIN"/>
    <property type="match status" value="1"/>
</dbReference>
<protein>
    <submittedName>
        <fullName evidence="2">Uncharacterized protein</fullName>
    </submittedName>
</protein>
<evidence type="ECO:0000313" key="2">
    <source>
        <dbReference type="EMBL" id="ARQ02259.1"/>
    </source>
</evidence>
<dbReference type="PANTHER" id="PTHR42928">
    <property type="entry name" value="TRICARBOXYLATE-BINDING PROTEIN"/>
    <property type="match status" value="1"/>
</dbReference>
<dbReference type="KEGG" id="psin:CAK95_26530"/>
<proteinExistence type="inferred from homology"/>
<comment type="similarity">
    <text evidence="1">Belongs to the UPF0065 (bug) family.</text>
</comment>
<dbReference type="Proteomes" id="UP000194137">
    <property type="component" value="Chromosome"/>
</dbReference>
<keyword evidence="3" id="KW-1185">Reference proteome</keyword>
<dbReference type="CDD" id="cd13578">
    <property type="entry name" value="PBP2_Bug27"/>
    <property type="match status" value="1"/>
</dbReference>